<keyword evidence="2" id="KW-1185">Reference proteome</keyword>
<dbReference type="Gene3D" id="3.10.450.50">
    <property type="match status" value="1"/>
</dbReference>
<name>K9HUP7_9PROT</name>
<evidence type="ECO:0000313" key="1">
    <source>
        <dbReference type="EMBL" id="EKV31981.1"/>
    </source>
</evidence>
<comment type="caution">
    <text evidence="1">The sequence shown here is derived from an EMBL/GenBank/DDBJ whole genome shotgun (WGS) entry which is preliminary data.</text>
</comment>
<gene>
    <name evidence="1" type="ORF">C882_3045</name>
</gene>
<dbReference type="AlphaFoldDB" id="K9HUP7"/>
<dbReference type="PANTHER" id="PTHR33747:SF1">
    <property type="entry name" value="ADENYLATE CYCLASE-ASSOCIATED CAP C-TERMINAL DOMAIN-CONTAINING PROTEIN"/>
    <property type="match status" value="1"/>
</dbReference>
<sequence>MPAPPDFTMPTRHRLERFLADAEGPSLPYVDGFLTAVAIGPDMLLPSQWWPFLWGEAEPDYRDKKQAETVHLDVLGRYNQILGHLDADNGAYAPILRDAAGALRVEDWSQGFRAGLSLMGEDWMPLFDDETGRLTVTALIGLAPGEDGGNLLKMDADRAAALRDEAEEFIPGSVAYIHHFWLKRQAETIAGRPGSPPVQRGAKVGRNDPCPCGSGKKYKKCCGAT</sequence>
<dbReference type="EMBL" id="ANHY01000004">
    <property type="protein sequence ID" value="EKV31981.1"/>
    <property type="molecule type" value="Genomic_DNA"/>
</dbReference>
<protein>
    <submittedName>
        <fullName evidence="1">YecA family protein</fullName>
    </submittedName>
</protein>
<dbReference type="eggNOG" id="COG3318">
    <property type="taxonomic scope" value="Bacteria"/>
</dbReference>
<dbReference type="NCBIfam" id="TIGR02292">
    <property type="entry name" value="ygfB_yecA"/>
    <property type="match status" value="1"/>
</dbReference>
<accession>K9HUP7</accession>
<dbReference type="eggNOG" id="COG0653">
    <property type="taxonomic scope" value="Bacteria"/>
</dbReference>
<reference evidence="1 2" key="1">
    <citation type="journal article" date="2013" name="Genome Announc.">
        <title>Draft Genome Sequence of an Alphaproteobacterium, Caenispirillum salinarum AK4(T), Isolated from a Solar Saltern.</title>
        <authorList>
            <person name="Khatri I."/>
            <person name="Singh A."/>
            <person name="Korpole S."/>
            <person name="Pinnaka A.K."/>
            <person name="Subramanian S."/>
        </authorList>
    </citation>
    <scope>NUCLEOTIDE SEQUENCE [LARGE SCALE GENOMIC DNA]</scope>
    <source>
        <strain evidence="1 2">AK4</strain>
    </source>
</reference>
<dbReference type="PANTHER" id="PTHR33747">
    <property type="entry name" value="UPF0225 PROTEIN SCO1677"/>
    <property type="match status" value="1"/>
</dbReference>
<dbReference type="RefSeq" id="WP_009539242.1">
    <property type="nucleotide sequence ID" value="NZ_ANHY01000004.1"/>
</dbReference>
<organism evidence="1 2">
    <name type="scientific">Caenispirillum salinarum AK4</name>
    <dbReference type="NCBI Taxonomy" id="1238182"/>
    <lineage>
        <taxon>Bacteria</taxon>
        <taxon>Pseudomonadati</taxon>
        <taxon>Pseudomonadota</taxon>
        <taxon>Alphaproteobacteria</taxon>
        <taxon>Rhodospirillales</taxon>
        <taxon>Novispirillaceae</taxon>
        <taxon>Caenispirillum</taxon>
    </lineage>
</organism>
<dbReference type="InterPro" id="IPR036255">
    <property type="entry name" value="YgfB-like_sf"/>
</dbReference>
<dbReference type="Pfam" id="PF02810">
    <property type="entry name" value="SEC-C"/>
    <property type="match status" value="1"/>
</dbReference>
<dbReference type="Proteomes" id="UP000009881">
    <property type="component" value="Unassembled WGS sequence"/>
</dbReference>
<dbReference type="SUPFAM" id="SSF101327">
    <property type="entry name" value="YgfB-like"/>
    <property type="match status" value="1"/>
</dbReference>
<dbReference type="STRING" id="1238182.C882_3045"/>
<dbReference type="InterPro" id="IPR004027">
    <property type="entry name" value="SEC_C_motif"/>
</dbReference>
<dbReference type="OrthoDB" id="1551443at2"/>
<evidence type="ECO:0000313" key="2">
    <source>
        <dbReference type="Proteomes" id="UP000009881"/>
    </source>
</evidence>
<dbReference type="InterPro" id="IPR011978">
    <property type="entry name" value="YgfB-like"/>
</dbReference>
<dbReference type="SUPFAM" id="SSF103642">
    <property type="entry name" value="Sec-C motif"/>
    <property type="match status" value="1"/>
</dbReference>
<proteinExistence type="predicted"/>
<dbReference type="Pfam" id="PF03695">
    <property type="entry name" value="UPF0149"/>
    <property type="match status" value="1"/>
</dbReference>